<feature type="region of interest" description="Disordered" evidence="1">
    <location>
        <begin position="166"/>
        <end position="209"/>
    </location>
</feature>
<feature type="domain" description="C2H2-type" evidence="2">
    <location>
        <begin position="149"/>
        <end position="171"/>
    </location>
</feature>
<dbReference type="SUPFAM" id="SSF57667">
    <property type="entry name" value="beta-beta-alpha zinc fingers"/>
    <property type="match status" value="1"/>
</dbReference>
<comment type="caution">
    <text evidence="3">The sequence shown here is derived from an EMBL/GenBank/DDBJ whole genome shotgun (WGS) entry which is preliminary data.</text>
</comment>
<reference evidence="3" key="1">
    <citation type="submission" date="2021-11" db="EMBL/GenBank/DDBJ databases">
        <authorList>
            <person name="Schell T."/>
        </authorList>
    </citation>
    <scope>NUCLEOTIDE SEQUENCE</scope>
    <source>
        <strain evidence="3">M5</strain>
    </source>
</reference>
<proteinExistence type="predicted"/>
<name>A0A8J2RIM8_9CRUS</name>
<evidence type="ECO:0000313" key="4">
    <source>
        <dbReference type="Proteomes" id="UP000789390"/>
    </source>
</evidence>
<organism evidence="3 4">
    <name type="scientific">Daphnia galeata</name>
    <dbReference type="NCBI Taxonomy" id="27404"/>
    <lineage>
        <taxon>Eukaryota</taxon>
        <taxon>Metazoa</taxon>
        <taxon>Ecdysozoa</taxon>
        <taxon>Arthropoda</taxon>
        <taxon>Crustacea</taxon>
        <taxon>Branchiopoda</taxon>
        <taxon>Diplostraca</taxon>
        <taxon>Cladocera</taxon>
        <taxon>Anomopoda</taxon>
        <taxon>Daphniidae</taxon>
        <taxon>Daphnia</taxon>
    </lineage>
</organism>
<evidence type="ECO:0000259" key="2">
    <source>
        <dbReference type="PROSITE" id="PS00028"/>
    </source>
</evidence>
<dbReference type="InterPro" id="IPR013087">
    <property type="entry name" value="Znf_C2H2_type"/>
</dbReference>
<protein>
    <recommendedName>
        <fullName evidence="2">C2H2-type domain-containing protein</fullName>
    </recommendedName>
</protein>
<dbReference type="AlphaFoldDB" id="A0A8J2RIM8"/>
<dbReference type="Proteomes" id="UP000789390">
    <property type="component" value="Unassembled WGS sequence"/>
</dbReference>
<dbReference type="OrthoDB" id="6910977at2759"/>
<dbReference type="InterPro" id="IPR036236">
    <property type="entry name" value="Znf_C2H2_sf"/>
</dbReference>
<feature type="region of interest" description="Disordered" evidence="1">
    <location>
        <begin position="40"/>
        <end position="117"/>
    </location>
</feature>
<feature type="compositionally biased region" description="Acidic residues" evidence="1">
    <location>
        <begin position="175"/>
        <end position="187"/>
    </location>
</feature>
<evidence type="ECO:0000313" key="3">
    <source>
        <dbReference type="EMBL" id="CAH0100453.1"/>
    </source>
</evidence>
<dbReference type="Gene3D" id="3.30.160.60">
    <property type="entry name" value="Classic Zinc Finger"/>
    <property type="match status" value="1"/>
</dbReference>
<gene>
    <name evidence="3" type="ORF">DGAL_LOCUS2683</name>
</gene>
<evidence type="ECO:0000256" key="1">
    <source>
        <dbReference type="SAM" id="MobiDB-lite"/>
    </source>
</evidence>
<sequence>MSGGSNSNFLWILKSSLFFSTSKKLFASFAGHITSSASLQSLSGNKPNRCEYEQLSPVEGNNNRTDRNKKNGKNKNERHRRFGSIDNDGNGNDDDSSESEDASSQEDEDDSDEDDDEEIDRLTCWVCERAFSSTRILERHKIRERHFGCGTCDAIFPTLMALEAHQEEADHWSSDEEDDDDDDDDKDLDGRHDLSEDSQLDTEDEMELDRKDRQLKKERLFLI</sequence>
<dbReference type="SMART" id="SM00355">
    <property type="entry name" value="ZnF_C2H2"/>
    <property type="match status" value="2"/>
</dbReference>
<feature type="compositionally biased region" description="Acidic residues" evidence="1">
    <location>
        <begin position="91"/>
        <end position="117"/>
    </location>
</feature>
<dbReference type="PROSITE" id="PS00028">
    <property type="entry name" value="ZINC_FINGER_C2H2_1"/>
    <property type="match status" value="2"/>
</dbReference>
<keyword evidence="4" id="KW-1185">Reference proteome</keyword>
<dbReference type="EMBL" id="CAKKLH010000036">
    <property type="protein sequence ID" value="CAH0100453.1"/>
    <property type="molecule type" value="Genomic_DNA"/>
</dbReference>
<accession>A0A8J2RIM8</accession>
<feature type="compositionally biased region" description="Acidic residues" evidence="1">
    <location>
        <begin position="196"/>
        <end position="207"/>
    </location>
</feature>
<feature type="compositionally biased region" description="Basic residues" evidence="1">
    <location>
        <begin position="70"/>
        <end position="82"/>
    </location>
</feature>
<feature type="domain" description="C2H2-type" evidence="2">
    <location>
        <begin position="124"/>
        <end position="146"/>
    </location>
</feature>